<sequence>MKRLFLATAAVLIASGAFAAGGDLSRAIGKALFERAWVPAPSSTLANDGLGPLFNARACSACHVGLDRSPSAKDEKGEFTHQGMVLKLSDAQGAGDPVYGLQLQTSAAPGFVPEGRLVASLAQDLNAGPLAPSTRSGIRSAPALRGLGRLTEVPDEAILAKADPDDKDGDGISGRVNWITDKNGEKRLGRFGLKASGANLIEQSEVAFSLDLGMSSKLLTAREGDCLTDICRNAPHGGTVDDPEIRHDLVAMIADYLSAVPPPAPVSTDPKGARLFASTGCASCHTPSLPVMNGTIAPHTDLLLHDLGAELDGGATEPGVAATEWRTAPLWGLSRALSAKAGLLHDGRAASVADAVALHGGEGAQARSRFGELPPEDQAALLRYVEGL</sequence>
<dbReference type="SUPFAM" id="SSF46626">
    <property type="entry name" value="Cytochrome c"/>
    <property type="match status" value="1"/>
</dbReference>
<evidence type="ECO:0000313" key="8">
    <source>
        <dbReference type="Proteomes" id="UP000515317"/>
    </source>
</evidence>
<evidence type="ECO:0000313" key="7">
    <source>
        <dbReference type="EMBL" id="BCJ91509.1"/>
    </source>
</evidence>
<dbReference type="Pfam" id="PF06537">
    <property type="entry name" value="DHOR"/>
    <property type="match status" value="1"/>
</dbReference>
<keyword evidence="5" id="KW-0732">Signal</keyword>
<gene>
    <name evidence="7" type="ORF">IZ6_22440</name>
</gene>
<dbReference type="InterPro" id="IPR036909">
    <property type="entry name" value="Cyt_c-like_dom_sf"/>
</dbReference>
<keyword evidence="3 4" id="KW-0408">Iron</keyword>
<dbReference type="InterPro" id="IPR009056">
    <property type="entry name" value="Cyt_c-like_dom"/>
</dbReference>
<dbReference type="RefSeq" id="WP_222875153.1">
    <property type="nucleotide sequence ID" value="NZ_AP023361.1"/>
</dbReference>
<proteinExistence type="predicted"/>
<evidence type="ECO:0000256" key="5">
    <source>
        <dbReference type="SAM" id="SignalP"/>
    </source>
</evidence>
<dbReference type="GO" id="GO:0004130">
    <property type="term" value="F:cytochrome-c peroxidase activity"/>
    <property type="evidence" value="ECO:0007669"/>
    <property type="project" value="TreeGrafter"/>
</dbReference>
<feature type="signal peptide" evidence="5">
    <location>
        <begin position="1"/>
        <end position="19"/>
    </location>
</feature>
<dbReference type="GO" id="GO:0009055">
    <property type="term" value="F:electron transfer activity"/>
    <property type="evidence" value="ECO:0007669"/>
    <property type="project" value="InterPro"/>
</dbReference>
<organism evidence="7 8">
    <name type="scientific">Terrihabitans soli</name>
    <dbReference type="NCBI Taxonomy" id="708113"/>
    <lineage>
        <taxon>Bacteria</taxon>
        <taxon>Pseudomonadati</taxon>
        <taxon>Pseudomonadota</taxon>
        <taxon>Alphaproteobacteria</taxon>
        <taxon>Hyphomicrobiales</taxon>
        <taxon>Terrihabitans</taxon>
    </lineage>
</organism>
<evidence type="ECO:0000256" key="1">
    <source>
        <dbReference type="ARBA" id="ARBA00022617"/>
    </source>
</evidence>
<dbReference type="EMBL" id="AP023361">
    <property type="protein sequence ID" value="BCJ91509.1"/>
    <property type="molecule type" value="Genomic_DNA"/>
</dbReference>
<evidence type="ECO:0000256" key="2">
    <source>
        <dbReference type="ARBA" id="ARBA00022723"/>
    </source>
</evidence>
<evidence type="ECO:0000256" key="3">
    <source>
        <dbReference type="ARBA" id="ARBA00023004"/>
    </source>
</evidence>
<feature type="domain" description="Cytochrome c" evidence="6">
    <location>
        <begin position="267"/>
        <end position="388"/>
    </location>
</feature>
<dbReference type="GO" id="GO:0020037">
    <property type="term" value="F:heme binding"/>
    <property type="evidence" value="ECO:0007669"/>
    <property type="project" value="InterPro"/>
</dbReference>
<dbReference type="KEGG" id="tso:IZ6_22440"/>
<evidence type="ECO:0000256" key="4">
    <source>
        <dbReference type="PROSITE-ProRule" id="PRU00433"/>
    </source>
</evidence>
<dbReference type="Gene3D" id="1.10.760.10">
    <property type="entry name" value="Cytochrome c-like domain"/>
    <property type="match status" value="1"/>
</dbReference>
<dbReference type="InterPro" id="IPR051395">
    <property type="entry name" value="Cytochrome_c_Peroxidase/MauG"/>
</dbReference>
<dbReference type="PANTHER" id="PTHR30600">
    <property type="entry name" value="CYTOCHROME C PEROXIDASE-RELATED"/>
    <property type="match status" value="1"/>
</dbReference>
<dbReference type="PANTHER" id="PTHR30600:SF4">
    <property type="entry name" value="CYTOCHROME C DOMAIN-CONTAINING PROTEIN"/>
    <property type="match status" value="1"/>
</dbReference>
<evidence type="ECO:0000259" key="6">
    <source>
        <dbReference type="PROSITE" id="PS51007"/>
    </source>
</evidence>
<dbReference type="InterPro" id="IPR010538">
    <property type="entry name" value="DHOR"/>
</dbReference>
<protein>
    <recommendedName>
        <fullName evidence="6">Cytochrome c domain-containing protein</fullName>
    </recommendedName>
</protein>
<name>A0A6S6QR34_9HYPH</name>
<keyword evidence="8" id="KW-1185">Reference proteome</keyword>
<keyword evidence="1 4" id="KW-0349">Heme</keyword>
<reference evidence="7 8" key="1">
    <citation type="submission" date="2020-08" db="EMBL/GenBank/DDBJ databases">
        <title>Genome sequence of Rhizobiales bacterium strain IZ6.</title>
        <authorList>
            <person name="Nakai R."/>
            <person name="Naganuma T."/>
        </authorList>
    </citation>
    <scope>NUCLEOTIDE SEQUENCE [LARGE SCALE GENOMIC DNA]</scope>
    <source>
        <strain evidence="7 8">IZ6</strain>
    </source>
</reference>
<accession>A0A6S6QR34</accession>
<keyword evidence="2 4" id="KW-0479">Metal-binding</keyword>
<dbReference type="Proteomes" id="UP000515317">
    <property type="component" value="Chromosome"/>
</dbReference>
<dbReference type="PROSITE" id="PS51007">
    <property type="entry name" value="CYTC"/>
    <property type="match status" value="1"/>
</dbReference>
<feature type="chain" id="PRO_5028176539" description="Cytochrome c domain-containing protein" evidence="5">
    <location>
        <begin position="20"/>
        <end position="388"/>
    </location>
</feature>
<dbReference type="GO" id="GO:0046872">
    <property type="term" value="F:metal ion binding"/>
    <property type="evidence" value="ECO:0007669"/>
    <property type="project" value="UniProtKB-KW"/>
</dbReference>
<dbReference type="AlphaFoldDB" id="A0A6S6QR34"/>